<name>K0THI0_THAOC</name>
<evidence type="ECO:0000313" key="3">
    <source>
        <dbReference type="EMBL" id="EJK73111.1"/>
    </source>
</evidence>
<dbReference type="OrthoDB" id="42854at2759"/>
<dbReference type="InterPro" id="IPR046539">
    <property type="entry name" value="DUF6604"/>
</dbReference>
<keyword evidence="4" id="KW-1185">Reference proteome</keyword>
<comment type="caution">
    <text evidence="3">The sequence shown here is derived from an EMBL/GenBank/DDBJ whole genome shotgun (WGS) entry which is preliminary data.</text>
</comment>
<organism evidence="3 4">
    <name type="scientific">Thalassiosira oceanica</name>
    <name type="common">Marine diatom</name>
    <dbReference type="NCBI Taxonomy" id="159749"/>
    <lineage>
        <taxon>Eukaryota</taxon>
        <taxon>Sar</taxon>
        <taxon>Stramenopiles</taxon>
        <taxon>Ochrophyta</taxon>
        <taxon>Bacillariophyta</taxon>
        <taxon>Coscinodiscophyceae</taxon>
        <taxon>Thalassiosirophycidae</taxon>
        <taxon>Thalassiosirales</taxon>
        <taxon>Thalassiosiraceae</taxon>
        <taxon>Thalassiosira</taxon>
    </lineage>
</organism>
<gene>
    <name evidence="3" type="ORF">THAOC_05285</name>
</gene>
<evidence type="ECO:0000313" key="4">
    <source>
        <dbReference type="Proteomes" id="UP000266841"/>
    </source>
</evidence>
<feature type="compositionally biased region" description="Acidic residues" evidence="1">
    <location>
        <begin position="158"/>
        <end position="171"/>
    </location>
</feature>
<evidence type="ECO:0000259" key="2">
    <source>
        <dbReference type="Pfam" id="PF20253"/>
    </source>
</evidence>
<evidence type="ECO:0000256" key="1">
    <source>
        <dbReference type="SAM" id="MobiDB-lite"/>
    </source>
</evidence>
<protein>
    <recommendedName>
        <fullName evidence="2">DUF6604 domain-containing protein</fullName>
    </recommendedName>
</protein>
<proteinExistence type="predicted"/>
<accession>K0THI0</accession>
<dbReference type="eggNOG" id="ENOG502RBYJ">
    <property type="taxonomic scope" value="Eukaryota"/>
</dbReference>
<dbReference type="Proteomes" id="UP000266841">
    <property type="component" value="Unassembled WGS sequence"/>
</dbReference>
<feature type="compositionally biased region" description="Low complexity" evidence="1">
    <location>
        <begin position="22"/>
        <end position="31"/>
    </location>
</feature>
<sequence length="882" mass="99149">MGKPKKKGRANKKKRGGGAGGPPNSRGANAGEVNGVFRGDVPSFTFGESEGGRGRPIRTLYSSYKRATDRFLRYMLNNNEHKLPQWVLSDLKLSIRMRSRVARSVYGGGDDGHKHFIEVLVYCWSILQTLPKTESAFAPSQEEEDVSQEENKFSAFESELEDEDDVEDEELFPTKPVPRPEMNTNEPVTFEDLMKSDDRNDAFLFLEVLDQMMGSISHQCTVLAKDVLSSRRAGYPESNMVEKLLEVGASSSMAIQKVQQLEMELQAQHNHLKTPFHVMSVLVLPHLTAEISKIVEAHASARCPREGIISFLGDSIECSCRNESDRKNRKDTLVTDFCSQYKIDGQGQEKIDQFYLAVTTMCLLELPIKLEKATTDPLRSQMAAAGGQSKAHSWLSNFEWIGQDRSILHTIRLLQLFGGVVAKTPPNRKVQAKRGSFGKSPWVAGRATKIQFDMDELLMSDVLPSWLVMCRQGIVGKAKLPIEAELCPLFVSLRSFFENPEHPVSWGLSFGLHAMLTGVLEIGAELDSVSSVSKSSFRHFFKQVEGANAKSKNEEGLKVCPAWKHNVGILLFLDNYNIDAFEERAIWNPISAGTILNIGTYFGNLDAGCALIDCRSQLRIVLFMYHGHLIRGLIRRGQIPLLDEIYDTFKDCKAIWTGSLPKRGELVYKFWLSQGMDPQEAKAMSEKARCTVKGTTRTIGVGDGDATLTRGRRMVPIDPAEISTSYRRICCRDFADVVDKYHTSEQKMRTKGTDIYEYAVRTNDTLDAIESEQVLLSFNLTSVGYILEQYVCSITRVMQWEPLLKGQPDLDMRQGFFCLFARELLGRLDFSVDPQDRSVDFPAYPVMIGFAEEFFGRVPVSSIQWWQASSPTQESQVIIQNL</sequence>
<dbReference type="Pfam" id="PF20253">
    <property type="entry name" value="DUF6604"/>
    <property type="match status" value="1"/>
</dbReference>
<feature type="region of interest" description="Disordered" evidence="1">
    <location>
        <begin position="135"/>
        <end position="185"/>
    </location>
</feature>
<feature type="compositionally biased region" description="Basic residues" evidence="1">
    <location>
        <begin position="1"/>
        <end position="16"/>
    </location>
</feature>
<dbReference type="EMBL" id="AGNL01004826">
    <property type="protein sequence ID" value="EJK73111.1"/>
    <property type="molecule type" value="Genomic_DNA"/>
</dbReference>
<dbReference type="OMA" id="GKSPWVA"/>
<feature type="domain" description="DUF6604" evidence="2">
    <location>
        <begin position="79"/>
        <end position="218"/>
    </location>
</feature>
<feature type="region of interest" description="Disordered" evidence="1">
    <location>
        <begin position="1"/>
        <end position="33"/>
    </location>
</feature>
<reference evidence="3 4" key="1">
    <citation type="journal article" date="2012" name="Genome Biol.">
        <title>Genome and low-iron response of an oceanic diatom adapted to chronic iron limitation.</title>
        <authorList>
            <person name="Lommer M."/>
            <person name="Specht M."/>
            <person name="Roy A.S."/>
            <person name="Kraemer L."/>
            <person name="Andreson R."/>
            <person name="Gutowska M.A."/>
            <person name="Wolf J."/>
            <person name="Bergner S.V."/>
            <person name="Schilhabel M.B."/>
            <person name="Klostermeier U.C."/>
            <person name="Beiko R.G."/>
            <person name="Rosenstiel P."/>
            <person name="Hippler M."/>
            <person name="Laroche J."/>
        </authorList>
    </citation>
    <scope>NUCLEOTIDE SEQUENCE [LARGE SCALE GENOMIC DNA]</scope>
    <source>
        <strain evidence="3 4">CCMP1005</strain>
    </source>
</reference>
<dbReference type="AlphaFoldDB" id="K0THI0"/>